<proteinExistence type="predicted"/>
<accession>A0A8J6PBZ5</accession>
<dbReference type="EMBL" id="JACVEL010000003">
    <property type="protein sequence ID" value="MBC9812087.1"/>
    <property type="molecule type" value="Genomic_DNA"/>
</dbReference>
<sequence>MLIHHRFAHRLLSKTARIVLVGTFNPETPENTADFFYGRVQNHLWTLLPGAFGHSSLKKKGKEEKEQFMHRYKIEFTDVITAVEVEKPDDYRDDYIDGCVVEWTDVIGQLQELPDLEKVCVTRKSFSGIPHIRKRLQEIESYCHEHGICFHYLITPARGYTAAKQVEWDAFFNGSLHKSSPFIPSKG</sequence>
<dbReference type="SUPFAM" id="SSF52141">
    <property type="entry name" value="Uracil-DNA glycosylase-like"/>
    <property type="match status" value="1"/>
</dbReference>
<evidence type="ECO:0008006" key="3">
    <source>
        <dbReference type="Google" id="ProtNLM"/>
    </source>
</evidence>
<keyword evidence="2" id="KW-1185">Reference proteome</keyword>
<reference evidence="1" key="1">
    <citation type="submission" date="2020-09" db="EMBL/GenBank/DDBJ databases">
        <title>Taishania pollutisoli gen. nov., sp. nov., Isolated from Tetrabromobisphenol A-Contaminated Soil.</title>
        <authorList>
            <person name="Chen Q."/>
        </authorList>
    </citation>
    <scope>NUCLEOTIDE SEQUENCE</scope>
    <source>
        <strain evidence="1">CZZ-1</strain>
    </source>
</reference>
<dbReference type="Gene3D" id="3.40.470.10">
    <property type="entry name" value="Uracil-DNA glycosylase-like domain"/>
    <property type="match status" value="1"/>
</dbReference>
<evidence type="ECO:0000313" key="1">
    <source>
        <dbReference type="EMBL" id="MBC9812087.1"/>
    </source>
</evidence>
<dbReference type="Proteomes" id="UP000652681">
    <property type="component" value="Unassembled WGS sequence"/>
</dbReference>
<dbReference type="InterPro" id="IPR036895">
    <property type="entry name" value="Uracil-DNA_glycosylase-like_sf"/>
</dbReference>
<organism evidence="1 2">
    <name type="scientific">Taishania pollutisoli</name>
    <dbReference type="NCBI Taxonomy" id="2766479"/>
    <lineage>
        <taxon>Bacteria</taxon>
        <taxon>Pseudomonadati</taxon>
        <taxon>Bacteroidota</taxon>
        <taxon>Flavobacteriia</taxon>
        <taxon>Flavobacteriales</taxon>
        <taxon>Crocinitomicaceae</taxon>
        <taxon>Taishania</taxon>
    </lineage>
</organism>
<protein>
    <recommendedName>
        <fullName evidence="3">Uracil-DNA glycosylase-like domain-containing protein</fullName>
    </recommendedName>
</protein>
<name>A0A8J6PBZ5_9FLAO</name>
<dbReference type="RefSeq" id="WP_216713791.1">
    <property type="nucleotide sequence ID" value="NZ_JACVEL010000003.1"/>
</dbReference>
<gene>
    <name evidence="1" type="ORF">H9Y05_06295</name>
</gene>
<dbReference type="AlphaFoldDB" id="A0A8J6PBZ5"/>
<evidence type="ECO:0000313" key="2">
    <source>
        <dbReference type="Proteomes" id="UP000652681"/>
    </source>
</evidence>
<comment type="caution">
    <text evidence="1">The sequence shown here is derived from an EMBL/GenBank/DDBJ whole genome shotgun (WGS) entry which is preliminary data.</text>
</comment>